<sequence>MNIVADHVKTLVQFQQLTPTTLQPQPNNIDPDKYWRYFSKFPNEFAKGISLALHPEQQFVSYDHLNNILTIK</sequence>
<protein>
    <submittedName>
        <fullName evidence="1">Uncharacterized protein</fullName>
    </submittedName>
</protein>
<reference evidence="1 2" key="1">
    <citation type="submission" date="2016-01" db="EMBL/GenBank/DDBJ databases">
        <title>The genomic content and context of auxiliary metabolic genes in marine cyanophages.</title>
        <authorList>
            <person name="Marston M.F."/>
            <person name="Martiny J.B.H."/>
            <person name="Crummett L.T."/>
        </authorList>
    </citation>
    <scope>NUCLEOTIDE SEQUENCE [LARGE SCALE GENOMIC DNA]</scope>
    <source>
        <strain evidence="1">RW_108_0702</strain>
    </source>
</reference>
<gene>
    <name evidence="1" type="ORF">R1080702_079</name>
</gene>
<organism evidence="1 2">
    <name type="scientific">Cyanophage S-RIM32</name>
    <dbReference type="NCBI Taxonomy" id="1278479"/>
    <lineage>
        <taxon>Viruses</taxon>
        <taxon>Duplodnaviria</taxon>
        <taxon>Heunggongvirae</taxon>
        <taxon>Uroviricota</taxon>
        <taxon>Caudoviricetes</taxon>
        <taxon>Pantevenvirales</taxon>
        <taxon>Kyanoviridae</taxon>
        <taxon>Bristolvirus</taxon>
        <taxon>Bristolvirus rhodeisland</taxon>
    </lineage>
</organism>
<name>A0A127KMA0_9CAUD</name>
<accession>A0A127KMA0</accession>
<dbReference type="GeneID" id="29122581"/>
<dbReference type="Proteomes" id="UP000203157">
    <property type="component" value="Segment"/>
</dbReference>
<evidence type="ECO:0000313" key="1">
    <source>
        <dbReference type="EMBL" id="AMO43088.1"/>
    </source>
</evidence>
<dbReference type="EMBL" id="KU594606">
    <property type="protein sequence ID" value="AMO43088.1"/>
    <property type="molecule type" value="Genomic_DNA"/>
</dbReference>
<proteinExistence type="predicted"/>
<evidence type="ECO:0000313" key="2">
    <source>
        <dbReference type="Proteomes" id="UP000203157"/>
    </source>
</evidence>
<keyword evidence="2" id="KW-1185">Reference proteome</keyword>
<dbReference type="KEGG" id="vg:29122581"/>
<dbReference type="OrthoDB" id="20015at10239"/>
<dbReference type="RefSeq" id="YP_009301581.1">
    <property type="nucleotide sequence ID" value="NC_031235.1"/>
</dbReference>